<dbReference type="InterPro" id="IPR036237">
    <property type="entry name" value="Xyl_isomerase-like_sf"/>
</dbReference>
<keyword evidence="4" id="KW-1185">Reference proteome</keyword>
<evidence type="ECO:0000313" key="4">
    <source>
        <dbReference type="Proteomes" id="UP001596122"/>
    </source>
</evidence>
<dbReference type="RefSeq" id="WP_340269771.1">
    <property type="nucleotide sequence ID" value="NZ_JBBEOG010000005.1"/>
</dbReference>
<protein>
    <submittedName>
        <fullName evidence="3">TIM barrel protein</fullName>
    </submittedName>
</protein>
<dbReference type="InterPro" id="IPR037523">
    <property type="entry name" value="VOC_core"/>
</dbReference>
<accession>A0ABW0GRC1</accession>
<proteinExistence type="predicted"/>
<feature type="domain" description="VOC" evidence="2">
    <location>
        <begin position="426"/>
        <end position="568"/>
    </location>
</feature>
<organism evidence="3 4">
    <name type="scientific">Aquipuribacter nitratireducens</name>
    <dbReference type="NCBI Taxonomy" id="650104"/>
    <lineage>
        <taxon>Bacteria</taxon>
        <taxon>Bacillati</taxon>
        <taxon>Actinomycetota</taxon>
        <taxon>Actinomycetes</taxon>
        <taxon>Micrococcales</taxon>
        <taxon>Intrasporangiaceae</taxon>
        <taxon>Aquipuribacter</taxon>
    </lineage>
</organism>
<dbReference type="Gene3D" id="3.20.20.150">
    <property type="entry name" value="Divalent-metal-dependent TIM barrel enzymes"/>
    <property type="match status" value="1"/>
</dbReference>
<dbReference type="Pfam" id="PF01261">
    <property type="entry name" value="AP_endonuc_2"/>
    <property type="match status" value="1"/>
</dbReference>
<name>A0ABW0GRC1_9MICO</name>
<dbReference type="Gene3D" id="3.10.180.10">
    <property type="entry name" value="2,3-Dihydroxybiphenyl 1,2-Dioxygenase, domain 1"/>
    <property type="match status" value="2"/>
</dbReference>
<dbReference type="InterPro" id="IPR013022">
    <property type="entry name" value="Xyl_isomerase-like_TIM-brl"/>
</dbReference>
<dbReference type="Proteomes" id="UP001596122">
    <property type="component" value="Unassembled WGS sequence"/>
</dbReference>
<dbReference type="PANTHER" id="PTHR12110:SF21">
    <property type="entry name" value="XYLOSE ISOMERASE-LIKE TIM BARREL DOMAIN-CONTAINING PROTEIN"/>
    <property type="match status" value="1"/>
</dbReference>
<dbReference type="InterPro" id="IPR029068">
    <property type="entry name" value="Glyas_Bleomycin-R_OHBP_Dase"/>
</dbReference>
<dbReference type="PANTHER" id="PTHR12110">
    <property type="entry name" value="HYDROXYPYRUVATE ISOMERASE"/>
    <property type="match status" value="1"/>
</dbReference>
<evidence type="ECO:0000256" key="1">
    <source>
        <dbReference type="ARBA" id="ARBA00023277"/>
    </source>
</evidence>
<evidence type="ECO:0000313" key="3">
    <source>
        <dbReference type="EMBL" id="MFC5382113.1"/>
    </source>
</evidence>
<dbReference type="SUPFAM" id="SSF51658">
    <property type="entry name" value="Xylose isomerase-like"/>
    <property type="match status" value="1"/>
</dbReference>
<comment type="caution">
    <text evidence="3">The sequence shown here is derived from an EMBL/GenBank/DDBJ whole genome shotgun (WGS) entry which is preliminary data.</text>
</comment>
<reference evidence="4" key="1">
    <citation type="journal article" date="2019" name="Int. J. Syst. Evol. Microbiol.">
        <title>The Global Catalogue of Microorganisms (GCM) 10K type strain sequencing project: providing services to taxonomists for standard genome sequencing and annotation.</title>
        <authorList>
            <consortium name="The Broad Institute Genomics Platform"/>
            <consortium name="The Broad Institute Genome Sequencing Center for Infectious Disease"/>
            <person name="Wu L."/>
            <person name="Ma J."/>
        </authorList>
    </citation>
    <scope>NUCLEOTIDE SEQUENCE [LARGE SCALE GENOMIC DNA]</scope>
    <source>
        <strain evidence="4">CCUG 43114</strain>
    </source>
</reference>
<sequence length="605" mass="64387">MTSKGELVRSVATASMGDDLPRRLEAAARAGFAAVELRERDFISCSRGPEALARYARTVGVDIDAYQPFVLRPEEAPDTLRRRATAKLDLTAALGARCLVVHVPSAASGSAGGALEDLAGLAAQRGVQLAVRPQDGLRGWEELIALMRQLDDHVRLCLTSDAWLAGLIDLDAFPTELVGGVQLSGIPLFSLNAGPAAPAPEAGIVQLVASLVHRGYVGPLTVEAVNDLDEGRHADRGAADAMRLLLTIEDQARKQLTDGAAGEPRVARSLSEVPVAPEPTGFAFVELATDEGGSGLAGAALRQLGFVPGGRHRTKPVQRWTQGEASVLVTTERGRSPRGSVAVGALGVESPDPAGASRRARHLRAYPHHRQRAGDEADIPLFASPDGSSLLFCRPAGEAGSWVHDFTANVLEGAIPPDTEGLGVLGVDHVALVVDRDRFDEAVLFYRSVVGLTADVLVELPSSSRAARSRALCTGDRSLRLVLNARRTGADGDSPAPEHVAFSCRDVVAAGKELRRRSGGFFLRVPDNYYDDLLVRSSLAPDRVEELRDAGVLFDEDSTGQFLHLFTPLVGDRLFLELVQRLDGYDGYGAPNTPIRTAAHRVRAG</sequence>
<gene>
    <name evidence="3" type="ORF">ACFPJ6_15185</name>
</gene>
<dbReference type="PROSITE" id="PS51819">
    <property type="entry name" value="VOC"/>
    <property type="match status" value="1"/>
</dbReference>
<dbReference type="SUPFAM" id="SSF54593">
    <property type="entry name" value="Glyoxalase/Bleomycin resistance protein/Dihydroxybiphenyl dioxygenase"/>
    <property type="match status" value="1"/>
</dbReference>
<dbReference type="InterPro" id="IPR050312">
    <property type="entry name" value="IolE/XylAMocC-like"/>
</dbReference>
<dbReference type="EMBL" id="JBHSLD010000014">
    <property type="protein sequence ID" value="MFC5382113.1"/>
    <property type="molecule type" value="Genomic_DNA"/>
</dbReference>
<evidence type="ECO:0000259" key="2">
    <source>
        <dbReference type="PROSITE" id="PS51819"/>
    </source>
</evidence>
<keyword evidence="1" id="KW-0119">Carbohydrate metabolism</keyword>